<evidence type="ECO:0000256" key="13">
    <source>
        <dbReference type="ARBA" id="ARBA00023268"/>
    </source>
</evidence>
<reference evidence="22 23" key="1">
    <citation type="journal article" date="2016" name="Genome Announc.">
        <title>First Complete Genome Sequence of a Subdivision 6 Acidobacterium Strain.</title>
        <authorList>
            <person name="Huang S."/>
            <person name="Vieira S."/>
            <person name="Bunk B."/>
            <person name="Riedel T."/>
            <person name="Sproer C."/>
            <person name="Overmann J."/>
        </authorList>
    </citation>
    <scope>NUCLEOTIDE SEQUENCE [LARGE SCALE GENOMIC DNA]</scope>
    <source>
        <strain evidence="23">DSM 100886 HEG_-6_39</strain>
    </source>
</reference>
<gene>
    <name evidence="22" type="primary">nnr</name>
    <name evidence="17" type="synonym">nnrD</name>
    <name evidence="18" type="synonym">nnrE</name>
    <name evidence="22" type="ORF">LuPra_03452</name>
</gene>
<dbReference type="GO" id="GO:0046872">
    <property type="term" value="F:metal ion binding"/>
    <property type="evidence" value="ECO:0007669"/>
    <property type="project" value="UniProtKB-UniRule"/>
</dbReference>
<dbReference type="GO" id="GO:0052856">
    <property type="term" value="F:NAD(P)HX epimerase activity"/>
    <property type="evidence" value="ECO:0007669"/>
    <property type="project" value="UniProtKB-UniRule"/>
</dbReference>
<name>A0A143PNN6_LUTPR</name>
<feature type="binding site" evidence="18">
    <location>
        <position position="131"/>
    </location>
    <ligand>
        <name>K(+)</name>
        <dbReference type="ChEBI" id="CHEBI:29103"/>
    </ligand>
</feature>
<feature type="binding site" evidence="17">
    <location>
        <begin position="426"/>
        <end position="430"/>
    </location>
    <ligand>
        <name>AMP</name>
        <dbReference type="ChEBI" id="CHEBI:456215"/>
    </ligand>
</feature>
<evidence type="ECO:0000256" key="8">
    <source>
        <dbReference type="ARBA" id="ARBA00022857"/>
    </source>
</evidence>
<dbReference type="AlphaFoldDB" id="A0A143PNN6"/>
<dbReference type="CDD" id="cd01171">
    <property type="entry name" value="YXKO-related"/>
    <property type="match status" value="1"/>
</dbReference>
<comment type="catalytic activity">
    <reaction evidence="1 18 19">
        <text>(6R)-NADHX = (6S)-NADHX</text>
        <dbReference type="Rhea" id="RHEA:32215"/>
        <dbReference type="ChEBI" id="CHEBI:64074"/>
        <dbReference type="ChEBI" id="CHEBI:64075"/>
        <dbReference type="EC" id="5.1.99.6"/>
    </reaction>
</comment>
<evidence type="ECO:0000256" key="7">
    <source>
        <dbReference type="ARBA" id="ARBA00022840"/>
    </source>
</evidence>
<keyword evidence="11 18" id="KW-0413">Isomerase</keyword>
<comment type="similarity">
    <text evidence="18">Belongs to the NnrE/AIBP family.</text>
</comment>
<dbReference type="SUPFAM" id="SSF64153">
    <property type="entry name" value="YjeF N-terminal domain-like"/>
    <property type="match status" value="1"/>
</dbReference>
<dbReference type="PIRSF" id="PIRSF017184">
    <property type="entry name" value="Nnr"/>
    <property type="match status" value="1"/>
</dbReference>
<dbReference type="HAMAP" id="MF_01965">
    <property type="entry name" value="NADHX_dehydratase"/>
    <property type="match status" value="1"/>
</dbReference>
<feature type="binding site" evidence="18">
    <location>
        <position position="60"/>
    </location>
    <ligand>
        <name>K(+)</name>
        <dbReference type="ChEBI" id="CHEBI:29103"/>
    </ligand>
</feature>
<feature type="binding site" evidence="17">
    <location>
        <position position="389"/>
    </location>
    <ligand>
        <name>(6S)-NADPHX</name>
        <dbReference type="ChEBI" id="CHEBI:64076"/>
    </ligand>
</feature>
<keyword evidence="6 17" id="KW-0547">Nucleotide-binding</keyword>
<evidence type="ECO:0000256" key="3">
    <source>
        <dbReference type="ARBA" id="ARBA00006001"/>
    </source>
</evidence>
<dbReference type="Pfam" id="PF01256">
    <property type="entry name" value="Carb_kinase"/>
    <property type="match status" value="1"/>
</dbReference>
<feature type="binding site" evidence="18">
    <location>
        <position position="167"/>
    </location>
    <ligand>
        <name>K(+)</name>
        <dbReference type="ChEBI" id="CHEBI:29103"/>
    </ligand>
</feature>
<evidence type="ECO:0000256" key="9">
    <source>
        <dbReference type="ARBA" id="ARBA00022958"/>
    </source>
</evidence>
<sequence length="528" mass="55108">MRVLTAAQMREADRITIEELGIPSLVLMENAGRQVVAAIEALFPNLESRRVAVLAGRGNNGGDGFVIARTLLERVVEVPVFVIGSLSEVRGDARHNLEVLGRLGASVVEIADEQAWELHFSEISQCDLVVDAIFGTGLRQALDGMYPTIVGDLNGSGLPVVAVDVPSGLLADTHEVQGEAIRAAVTVTLAAPKICHILPPAQRVCGELVVADIGIPEAIIERLDGPYVEVITRGVMRSVLEPRDPEAHKGEFGRVLIVAGSMGKSGAAHLAAMAALRSGAGLVTVATPRSVQPILAAMAPEYMTIGLPEDADGQVTPDAIERVLDTASDVIAMGPGLGTGPGVRAFVHGVMERVGVPIVLDADALNAFAGEHARLLAGRDGHDVIITPHPGEMARLLGTTTEDVQRDRVAAARTFAEKHQLHVVLKGHRTLVAAPEGTIAINMTGNPGMATGGTGDVLTGVIAGWFGQLLDAEGASRLGVYLHGHAGDLAMADLGEAALTASDLLTYLGDAVLELSAERTSKGDDHDE</sequence>
<keyword evidence="9 18" id="KW-0630">Potassium</keyword>
<feature type="binding site" evidence="18">
    <location>
        <position position="164"/>
    </location>
    <ligand>
        <name>(6S)-NADPHX</name>
        <dbReference type="ChEBI" id="CHEBI:64076"/>
    </ligand>
</feature>
<evidence type="ECO:0000256" key="14">
    <source>
        <dbReference type="ARBA" id="ARBA00025153"/>
    </source>
</evidence>
<evidence type="ECO:0000256" key="19">
    <source>
        <dbReference type="PIRNR" id="PIRNR017184"/>
    </source>
</evidence>
<evidence type="ECO:0000256" key="15">
    <source>
        <dbReference type="ARBA" id="ARBA00048238"/>
    </source>
</evidence>
<dbReference type="NCBIfam" id="TIGR00196">
    <property type="entry name" value="yjeF_cterm"/>
    <property type="match status" value="1"/>
</dbReference>
<evidence type="ECO:0000256" key="1">
    <source>
        <dbReference type="ARBA" id="ARBA00000013"/>
    </source>
</evidence>
<dbReference type="InterPro" id="IPR030677">
    <property type="entry name" value="Nnr"/>
</dbReference>
<feature type="domain" description="YjeF N-terminal" evidence="21">
    <location>
        <begin position="9"/>
        <end position="221"/>
    </location>
</feature>
<evidence type="ECO:0000256" key="2">
    <source>
        <dbReference type="ARBA" id="ARBA00000909"/>
    </source>
</evidence>
<evidence type="ECO:0000259" key="21">
    <source>
        <dbReference type="PROSITE" id="PS51385"/>
    </source>
</evidence>
<comment type="catalytic activity">
    <reaction evidence="15 17 19">
        <text>(6S)-NADHX + ADP = AMP + phosphate + NADH + H(+)</text>
        <dbReference type="Rhea" id="RHEA:32223"/>
        <dbReference type="ChEBI" id="CHEBI:15378"/>
        <dbReference type="ChEBI" id="CHEBI:43474"/>
        <dbReference type="ChEBI" id="CHEBI:57945"/>
        <dbReference type="ChEBI" id="CHEBI:64074"/>
        <dbReference type="ChEBI" id="CHEBI:456215"/>
        <dbReference type="ChEBI" id="CHEBI:456216"/>
        <dbReference type="EC" id="4.2.1.136"/>
    </reaction>
</comment>
<evidence type="ECO:0000256" key="4">
    <source>
        <dbReference type="ARBA" id="ARBA00009524"/>
    </source>
</evidence>
<dbReference type="SUPFAM" id="SSF53613">
    <property type="entry name" value="Ribokinase-like"/>
    <property type="match status" value="1"/>
</dbReference>
<comment type="catalytic activity">
    <reaction evidence="16 17 19">
        <text>(6S)-NADPHX + ADP = AMP + phosphate + NADPH + H(+)</text>
        <dbReference type="Rhea" id="RHEA:32235"/>
        <dbReference type="ChEBI" id="CHEBI:15378"/>
        <dbReference type="ChEBI" id="CHEBI:43474"/>
        <dbReference type="ChEBI" id="CHEBI:57783"/>
        <dbReference type="ChEBI" id="CHEBI:64076"/>
        <dbReference type="ChEBI" id="CHEBI:456215"/>
        <dbReference type="ChEBI" id="CHEBI:456216"/>
        <dbReference type="EC" id="4.2.1.136"/>
    </reaction>
</comment>
<proteinExistence type="inferred from homology"/>
<dbReference type="InterPro" id="IPR000631">
    <property type="entry name" value="CARKD"/>
</dbReference>
<evidence type="ECO:0000256" key="16">
    <source>
        <dbReference type="ARBA" id="ARBA00049209"/>
    </source>
</evidence>
<comment type="function">
    <text evidence="17">Catalyzes the dehydration of the S-form of NAD(P)HX at the expense of ADP, which is converted to AMP. Together with NAD(P)HX epimerase, which catalyzes the epimerization of the S- and R-forms, the enzyme allows the repair of both epimers of NAD(P)HX, a damaged form of NAD(P)H that is a result of enzymatic or heat-dependent hydration.</text>
</comment>
<keyword evidence="23" id="KW-1185">Reference proteome</keyword>
<feature type="binding site" evidence="17">
    <location>
        <position position="456"/>
    </location>
    <ligand>
        <name>(6S)-NADPHX</name>
        <dbReference type="ChEBI" id="CHEBI:64076"/>
    </ligand>
</feature>
<dbReference type="PROSITE" id="PS01050">
    <property type="entry name" value="YJEF_C_2"/>
    <property type="match status" value="1"/>
</dbReference>
<dbReference type="EC" id="4.2.1.136" evidence="19"/>
<dbReference type="InterPro" id="IPR036652">
    <property type="entry name" value="YjeF_N_dom_sf"/>
</dbReference>
<dbReference type="InterPro" id="IPR017953">
    <property type="entry name" value="Carbohydrate_kinase_pred_CS"/>
</dbReference>
<comment type="function">
    <text evidence="14 19">Bifunctional enzyme that catalyzes the epimerization of the S- and R-forms of NAD(P)HX and the dehydration of the S-form of NAD(P)HX at the expense of ADP, which is converted to AMP. This allows the repair of both epimers of NAD(P)HX, a damaged form of NAD(P)H that is a result of enzymatic or heat-dependent hydration.</text>
</comment>
<feature type="binding site" evidence="17">
    <location>
        <position position="336"/>
    </location>
    <ligand>
        <name>(6S)-NADPHX</name>
        <dbReference type="ChEBI" id="CHEBI:64076"/>
    </ligand>
</feature>
<dbReference type="Gene3D" id="3.40.1190.20">
    <property type="match status" value="1"/>
</dbReference>
<dbReference type="PANTHER" id="PTHR12592:SF0">
    <property type="entry name" value="ATP-DEPENDENT (S)-NAD(P)H-HYDRATE DEHYDRATASE"/>
    <property type="match status" value="1"/>
</dbReference>
<keyword evidence="10 17" id="KW-0520">NAD</keyword>
<feature type="domain" description="YjeF C-terminal" evidence="20">
    <location>
        <begin position="232"/>
        <end position="515"/>
    </location>
</feature>
<comment type="similarity">
    <text evidence="3 19">In the N-terminal section; belongs to the NnrE/AIBP family.</text>
</comment>
<protein>
    <recommendedName>
        <fullName evidence="19">Bifunctional NAD(P)H-hydrate repair enzyme</fullName>
    </recommendedName>
    <alternativeName>
        <fullName evidence="19">Nicotinamide nucleotide repair protein</fullName>
    </alternativeName>
    <domain>
        <recommendedName>
            <fullName evidence="19">ADP-dependent (S)-NAD(P)H-hydrate dehydratase</fullName>
            <ecNumber evidence="19">4.2.1.136</ecNumber>
        </recommendedName>
        <alternativeName>
            <fullName evidence="19">ADP-dependent NAD(P)HX dehydratase</fullName>
        </alternativeName>
    </domain>
    <domain>
        <recommendedName>
            <fullName evidence="19">NAD(P)H-hydrate epimerase</fullName>
            <ecNumber evidence="19">5.1.99.6</ecNumber>
        </recommendedName>
    </domain>
</protein>
<dbReference type="PANTHER" id="PTHR12592">
    <property type="entry name" value="ATP-DEPENDENT (S)-NAD(P)H-HYDRATE DEHYDRATASE FAMILY MEMBER"/>
    <property type="match status" value="1"/>
</dbReference>
<evidence type="ECO:0000313" key="22">
    <source>
        <dbReference type="EMBL" id="AMY10222.1"/>
    </source>
</evidence>
<keyword evidence="12 17" id="KW-0456">Lyase</keyword>
<evidence type="ECO:0000313" key="23">
    <source>
        <dbReference type="Proteomes" id="UP000076079"/>
    </source>
</evidence>
<evidence type="ECO:0000256" key="18">
    <source>
        <dbReference type="HAMAP-Rule" id="MF_01966"/>
    </source>
</evidence>
<dbReference type="RefSeq" id="WP_110171883.1">
    <property type="nucleotide sequence ID" value="NZ_CP015136.1"/>
</dbReference>
<keyword evidence="5 18" id="KW-0479">Metal-binding</keyword>
<reference evidence="23" key="2">
    <citation type="submission" date="2016-04" db="EMBL/GenBank/DDBJ databases">
        <title>First Complete Genome Sequence of a Subdivision 6 Acidobacterium.</title>
        <authorList>
            <person name="Huang S."/>
            <person name="Vieira S."/>
            <person name="Bunk B."/>
            <person name="Riedel T."/>
            <person name="Sproeer C."/>
            <person name="Overmann J."/>
        </authorList>
    </citation>
    <scope>NUCLEOTIDE SEQUENCE [LARGE SCALE GENOMIC DNA]</scope>
    <source>
        <strain evidence="23">DSM 100886 HEG_-6_39</strain>
    </source>
</reference>
<keyword evidence="7 17" id="KW-0067">ATP-binding</keyword>
<evidence type="ECO:0000256" key="6">
    <source>
        <dbReference type="ARBA" id="ARBA00022741"/>
    </source>
</evidence>
<evidence type="ECO:0000256" key="11">
    <source>
        <dbReference type="ARBA" id="ARBA00023235"/>
    </source>
</evidence>
<comment type="similarity">
    <text evidence="4 19">In the C-terminal section; belongs to the NnrD/CARKD family.</text>
</comment>
<dbReference type="GO" id="GO:0110051">
    <property type="term" value="P:metabolite repair"/>
    <property type="evidence" value="ECO:0007669"/>
    <property type="project" value="TreeGrafter"/>
</dbReference>
<dbReference type="Pfam" id="PF03853">
    <property type="entry name" value="YjeF_N"/>
    <property type="match status" value="1"/>
</dbReference>
<feature type="binding site" evidence="17">
    <location>
        <position position="267"/>
    </location>
    <ligand>
        <name>(6S)-NADPHX</name>
        <dbReference type="ChEBI" id="CHEBI:64076"/>
    </ligand>
</feature>
<dbReference type="PROSITE" id="PS51383">
    <property type="entry name" value="YJEF_C_3"/>
    <property type="match status" value="1"/>
</dbReference>
<keyword evidence="13" id="KW-0511">Multifunctional enzyme</keyword>
<comment type="cofactor">
    <cofactor evidence="18 19">
        <name>K(+)</name>
        <dbReference type="ChEBI" id="CHEBI:29103"/>
    </cofactor>
    <text evidence="18 19">Binds 1 potassium ion per subunit.</text>
</comment>
<dbReference type="OrthoDB" id="9806925at2"/>
<dbReference type="PROSITE" id="PS51385">
    <property type="entry name" value="YJEF_N"/>
    <property type="match status" value="1"/>
</dbReference>
<dbReference type="GO" id="GO:0052855">
    <property type="term" value="F:ADP-dependent NAD(P)H-hydrate dehydratase activity"/>
    <property type="evidence" value="ECO:0007669"/>
    <property type="project" value="UniProtKB-UniRule"/>
</dbReference>
<dbReference type="GO" id="GO:0005524">
    <property type="term" value="F:ATP binding"/>
    <property type="evidence" value="ECO:0007669"/>
    <property type="project" value="UniProtKB-UniRule"/>
</dbReference>
<comment type="similarity">
    <text evidence="17">Belongs to the NnrD/CARKD family.</text>
</comment>
<keyword evidence="8 17" id="KW-0521">NADP</keyword>
<dbReference type="FunFam" id="3.40.50.10260:FF:000003">
    <property type="entry name" value="Multifunctional fusion protein"/>
    <property type="match status" value="1"/>
</dbReference>
<dbReference type="KEGG" id="abac:LuPra_03452"/>
<dbReference type="HAMAP" id="MF_01966">
    <property type="entry name" value="NADHX_epimerase"/>
    <property type="match status" value="1"/>
</dbReference>
<evidence type="ECO:0000256" key="17">
    <source>
        <dbReference type="HAMAP-Rule" id="MF_01965"/>
    </source>
</evidence>
<feature type="binding site" evidence="18">
    <location>
        <begin position="135"/>
        <end position="141"/>
    </location>
    <ligand>
        <name>(6S)-NADPHX</name>
        <dbReference type="ChEBI" id="CHEBI:64076"/>
    </ligand>
</feature>
<dbReference type="STRING" id="1855912.LuPra_03452"/>
<comment type="function">
    <text evidence="18">Catalyzes the epimerization of the S- and R-forms of NAD(P)HX, a damaged form of NAD(P)H that is a result of enzymatic or heat-dependent hydration. This is a prerequisite for the S-specific NAD(P)H-hydrate dehydratase to allow the repair of both epimers of NAD(P)HX.</text>
</comment>
<dbReference type="GO" id="GO:0046496">
    <property type="term" value="P:nicotinamide nucleotide metabolic process"/>
    <property type="evidence" value="ECO:0007669"/>
    <property type="project" value="UniProtKB-UniRule"/>
</dbReference>
<comment type="cofactor">
    <cofactor evidence="17">
        <name>Mg(2+)</name>
        <dbReference type="ChEBI" id="CHEBI:18420"/>
    </cofactor>
</comment>
<dbReference type="NCBIfam" id="TIGR00197">
    <property type="entry name" value="yjeF_nterm"/>
    <property type="match status" value="1"/>
</dbReference>
<dbReference type="InterPro" id="IPR004443">
    <property type="entry name" value="YjeF_N_dom"/>
</dbReference>
<comment type="subunit">
    <text evidence="17">Homotetramer.</text>
</comment>
<feature type="binding site" evidence="18">
    <location>
        <position position="146"/>
    </location>
    <ligand>
        <name>(6S)-NADPHX</name>
        <dbReference type="ChEBI" id="CHEBI:64076"/>
    </ligand>
</feature>
<comment type="catalytic activity">
    <reaction evidence="2 18 19">
        <text>(6R)-NADPHX = (6S)-NADPHX</text>
        <dbReference type="Rhea" id="RHEA:32227"/>
        <dbReference type="ChEBI" id="CHEBI:64076"/>
        <dbReference type="ChEBI" id="CHEBI:64077"/>
        <dbReference type="EC" id="5.1.99.6"/>
    </reaction>
</comment>
<organism evidence="22 23">
    <name type="scientific">Luteitalea pratensis</name>
    <dbReference type="NCBI Taxonomy" id="1855912"/>
    <lineage>
        <taxon>Bacteria</taxon>
        <taxon>Pseudomonadati</taxon>
        <taxon>Acidobacteriota</taxon>
        <taxon>Vicinamibacteria</taxon>
        <taxon>Vicinamibacterales</taxon>
        <taxon>Vicinamibacteraceae</taxon>
        <taxon>Luteitalea</taxon>
    </lineage>
</organism>
<dbReference type="EC" id="5.1.99.6" evidence="19"/>
<feature type="binding site" evidence="18">
    <location>
        <begin position="59"/>
        <end position="63"/>
    </location>
    <ligand>
        <name>(6S)-NADPHX</name>
        <dbReference type="ChEBI" id="CHEBI:64076"/>
    </ligand>
</feature>
<evidence type="ECO:0000256" key="5">
    <source>
        <dbReference type="ARBA" id="ARBA00022723"/>
    </source>
</evidence>
<evidence type="ECO:0000259" key="20">
    <source>
        <dbReference type="PROSITE" id="PS51383"/>
    </source>
</evidence>
<evidence type="ECO:0000256" key="10">
    <source>
        <dbReference type="ARBA" id="ARBA00023027"/>
    </source>
</evidence>
<accession>A0A143PNN6</accession>
<dbReference type="EMBL" id="CP015136">
    <property type="protein sequence ID" value="AMY10222.1"/>
    <property type="molecule type" value="Genomic_DNA"/>
</dbReference>
<dbReference type="PATRIC" id="fig|1813736.3.peg.3661"/>
<feature type="binding site" evidence="17">
    <location>
        <position position="455"/>
    </location>
    <ligand>
        <name>AMP</name>
        <dbReference type="ChEBI" id="CHEBI:456215"/>
    </ligand>
</feature>
<dbReference type="Proteomes" id="UP000076079">
    <property type="component" value="Chromosome"/>
</dbReference>
<dbReference type="Gene3D" id="3.40.50.10260">
    <property type="entry name" value="YjeF N-terminal domain"/>
    <property type="match status" value="1"/>
</dbReference>
<dbReference type="InterPro" id="IPR029056">
    <property type="entry name" value="Ribokinase-like"/>
</dbReference>
<evidence type="ECO:0000256" key="12">
    <source>
        <dbReference type="ARBA" id="ARBA00023239"/>
    </source>
</evidence>